<keyword evidence="2" id="KW-0560">Oxidoreductase</keyword>
<keyword evidence="8" id="KW-1185">Reference proteome</keyword>
<protein>
    <recommendedName>
        <fullName evidence="9">Multicopper oxidase</fullName>
    </recommendedName>
</protein>
<evidence type="ECO:0000313" key="8">
    <source>
        <dbReference type="Proteomes" id="UP001501218"/>
    </source>
</evidence>
<dbReference type="SUPFAM" id="SSF49503">
    <property type="entry name" value="Cupredoxins"/>
    <property type="match status" value="3"/>
</dbReference>
<accession>A0ABN3GKB7</accession>
<sequence>MDGVPNLTQDPVRPGSTKTYEFTVPDPGTYWSHPHVGVQRAHGLHAPLIVEDRHERGDYDAEFVVVLDDWLDGMAAAPEQVRGTLRAAKGMHPGYRTDVEEGRIEDRSGTWEYDVPEALAEPPAGVEPEPPQARLKRQVDYPAYLINGRLPTDPQTFTGNGRARIRLINASGSTVFRVALGEHRLTVTHTDGFPVEPVEVDTLQLGSGERYDVVTDLKSGVFPLVGVAEGKKAQAFAVVRTSKAGSAPQPTAQPGGLGGELLWLTDLRATAEVDTGSGTAGKTGTLYLTGDMMRFGWSINAKAYDPDRPFTSVEPLDIREGEPVRLDFVNQGNMYHPVHLHGHTFAVREIADIAGGAPTRLPRGTRKDTVMVAPGRRVGVDFTADNPGQWLVHCHNAYHVATGMASLVSYVR</sequence>
<dbReference type="EMBL" id="BAAARA010000010">
    <property type="protein sequence ID" value="GAA2353974.1"/>
    <property type="molecule type" value="Genomic_DNA"/>
</dbReference>
<dbReference type="InterPro" id="IPR011706">
    <property type="entry name" value="Cu-oxidase_C"/>
</dbReference>
<proteinExistence type="predicted"/>
<evidence type="ECO:0000259" key="5">
    <source>
        <dbReference type="Pfam" id="PF07731"/>
    </source>
</evidence>
<dbReference type="InterPro" id="IPR008972">
    <property type="entry name" value="Cupredoxin"/>
</dbReference>
<dbReference type="InterPro" id="IPR001117">
    <property type="entry name" value="Cu-oxidase_2nd"/>
</dbReference>
<dbReference type="CDD" id="cd13896">
    <property type="entry name" value="CuRO_3_CopA"/>
    <property type="match status" value="1"/>
</dbReference>
<comment type="caution">
    <text evidence="7">The sequence shown here is derived from an EMBL/GenBank/DDBJ whole genome shotgun (WGS) entry which is preliminary data.</text>
</comment>
<dbReference type="PROSITE" id="PS00079">
    <property type="entry name" value="MULTICOPPER_OXIDASE1"/>
    <property type="match status" value="1"/>
</dbReference>
<dbReference type="Gene3D" id="2.60.40.420">
    <property type="entry name" value="Cupredoxins - blue copper proteins"/>
    <property type="match status" value="3"/>
</dbReference>
<evidence type="ECO:0000256" key="1">
    <source>
        <dbReference type="ARBA" id="ARBA00022723"/>
    </source>
</evidence>
<dbReference type="PROSITE" id="PS00080">
    <property type="entry name" value="MULTICOPPER_OXIDASE2"/>
    <property type="match status" value="1"/>
</dbReference>
<dbReference type="InterPro" id="IPR011707">
    <property type="entry name" value="Cu-oxidase-like_N"/>
</dbReference>
<evidence type="ECO:0008006" key="9">
    <source>
        <dbReference type="Google" id="ProtNLM"/>
    </source>
</evidence>
<evidence type="ECO:0000259" key="6">
    <source>
        <dbReference type="Pfam" id="PF07732"/>
    </source>
</evidence>
<dbReference type="InterPro" id="IPR045087">
    <property type="entry name" value="Cu-oxidase_fam"/>
</dbReference>
<dbReference type="Pfam" id="PF07731">
    <property type="entry name" value="Cu-oxidase_2"/>
    <property type="match status" value="1"/>
</dbReference>
<evidence type="ECO:0000313" key="7">
    <source>
        <dbReference type="EMBL" id="GAA2353974.1"/>
    </source>
</evidence>
<reference evidence="7 8" key="1">
    <citation type="journal article" date="2019" name="Int. J. Syst. Evol. Microbiol.">
        <title>The Global Catalogue of Microorganisms (GCM) 10K type strain sequencing project: providing services to taxonomists for standard genome sequencing and annotation.</title>
        <authorList>
            <consortium name="The Broad Institute Genomics Platform"/>
            <consortium name="The Broad Institute Genome Sequencing Center for Infectious Disease"/>
            <person name="Wu L."/>
            <person name="Ma J."/>
        </authorList>
    </citation>
    <scope>NUCLEOTIDE SEQUENCE [LARGE SCALE GENOMIC DNA]</scope>
    <source>
        <strain evidence="7 8">JCM 16221</strain>
    </source>
</reference>
<evidence type="ECO:0000256" key="3">
    <source>
        <dbReference type="ARBA" id="ARBA00023008"/>
    </source>
</evidence>
<gene>
    <name evidence="7" type="ORF">GCM10009854_34990</name>
</gene>
<dbReference type="Pfam" id="PF07732">
    <property type="entry name" value="Cu-oxidase_3"/>
    <property type="match status" value="1"/>
</dbReference>
<dbReference type="Proteomes" id="UP001501218">
    <property type="component" value="Unassembled WGS sequence"/>
</dbReference>
<keyword evidence="3" id="KW-0186">Copper</keyword>
<dbReference type="InterPro" id="IPR034279">
    <property type="entry name" value="CuRO_3_CopA"/>
</dbReference>
<dbReference type="PANTHER" id="PTHR11709">
    <property type="entry name" value="MULTI-COPPER OXIDASE"/>
    <property type="match status" value="1"/>
</dbReference>
<dbReference type="Pfam" id="PF00394">
    <property type="entry name" value="Cu-oxidase"/>
    <property type="match status" value="1"/>
</dbReference>
<dbReference type="PANTHER" id="PTHR11709:SF394">
    <property type="entry name" value="FI03373P-RELATED"/>
    <property type="match status" value="1"/>
</dbReference>
<dbReference type="InterPro" id="IPR033138">
    <property type="entry name" value="Cu_oxidase_CS"/>
</dbReference>
<feature type="domain" description="Plastocyanin-like" evidence="4">
    <location>
        <begin position="143"/>
        <end position="226"/>
    </location>
</feature>
<evidence type="ECO:0000256" key="2">
    <source>
        <dbReference type="ARBA" id="ARBA00023002"/>
    </source>
</evidence>
<name>A0ABN3GKB7_9PSEU</name>
<evidence type="ECO:0000259" key="4">
    <source>
        <dbReference type="Pfam" id="PF00394"/>
    </source>
</evidence>
<organism evidence="7 8">
    <name type="scientific">Saccharopolyspora halophila</name>
    <dbReference type="NCBI Taxonomy" id="405551"/>
    <lineage>
        <taxon>Bacteria</taxon>
        <taxon>Bacillati</taxon>
        <taxon>Actinomycetota</taxon>
        <taxon>Actinomycetes</taxon>
        <taxon>Pseudonocardiales</taxon>
        <taxon>Pseudonocardiaceae</taxon>
        <taxon>Saccharopolyspora</taxon>
    </lineage>
</organism>
<feature type="domain" description="Plastocyanin-like" evidence="5">
    <location>
        <begin position="287"/>
        <end position="406"/>
    </location>
</feature>
<dbReference type="InterPro" id="IPR002355">
    <property type="entry name" value="Cu_oxidase_Cu_BS"/>
</dbReference>
<feature type="domain" description="Plastocyanin-like" evidence="6">
    <location>
        <begin position="1"/>
        <end position="54"/>
    </location>
</feature>
<keyword evidence="1" id="KW-0479">Metal-binding</keyword>